<dbReference type="AlphaFoldDB" id="A0A6C0GDJ3"/>
<dbReference type="GO" id="GO:0009055">
    <property type="term" value="F:electron transfer activity"/>
    <property type="evidence" value="ECO:0007669"/>
    <property type="project" value="InterPro"/>
</dbReference>
<dbReference type="Gene3D" id="2.60.120.260">
    <property type="entry name" value="Galactose-binding domain-like"/>
    <property type="match status" value="1"/>
</dbReference>
<dbReference type="InterPro" id="IPR011429">
    <property type="entry name" value="Cyt_c_Planctomycete-type"/>
</dbReference>
<feature type="chain" id="PRO_5025509438" evidence="1">
    <location>
        <begin position="25"/>
        <end position="916"/>
    </location>
</feature>
<accession>A0A6C0GDJ3</accession>
<evidence type="ECO:0000256" key="1">
    <source>
        <dbReference type="SAM" id="SignalP"/>
    </source>
</evidence>
<evidence type="ECO:0000259" key="4">
    <source>
        <dbReference type="Pfam" id="PF07587"/>
    </source>
</evidence>
<dbReference type="KEGG" id="rhoz:GXP67_04590"/>
<evidence type="ECO:0000313" key="7">
    <source>
        <dbReference type="Proteomes" id="UP000480178"/>
    </source>
</evidence>
<dbReference type="PROSITE" id="PS51257">
    <property type="entry name" value="PROKAR_LIPOPROTEIN"/>
    <property type="match status" value="1"/>
</dbReference>
<dbReference type="Pfam" id="PF03422">
    <property type="entry name" value="CBM_6"/>
    <property type="match status" value="1"/>
</dbReference>
<dbReference type="InterPro" id="IPR036909">
    <property type="entry name" value="Cyt_c-like_dom_sf"/>
</dbReference>
<dbReference type="SUPFAM" id="SSF46626">
    <property type="entry name" value="Cytochrome c"/>
    <property type="match status" value="1"/>
</dbReference>
<evidence type="ECO:0000259" key="2">
    <source>
        <dbReference type="Pfam" id="PF03422"/>
    </source>
</evidence>
<protein>
    <submittedName>
        <fullName evidence="6">DUF1553 domain-containing protein</fullName>
    </submittedName>
</protein>
<dbReference type="Pfam" id="PF07635">
    <property type="entry name" value="PSCyt1"/>
    <property type="match status" value="1"/>
</dbReference>
<keyword evidence="7" id="KW-1185">Reference proteome</keyword>
<dbReference type="GO" id="GO:0020037">
    <property type="term" value="F:heme binding"/>
    <property type="evidence" value="ECO:0007669"/>
    <property type="project" value="InterPro"/>
</dbReference>
<dbReference type="Pfam" id="PF07587">
    <property type="entry name" value="PSD1"/>
    <property type="match status" value="1"/>
</dbReference>
<keyword evidence="1" id="KW-0732">Signal</keyword>
<feature type="domain" description="Cytochrome C Planctomycete-type" evidence="5">
    <location>
        <begin position="48"/>
        <end position="104"/>
    </location>
</feature>
<feature type="domain" description="CBM6" evidence="2">
    <location>
        <begin position="435"/>
        <end position="531"/>
    </location>
</feature>
<dbReference type="GO" id="GO:0030246">
    <property type="term" value="F:carbohydrate binding"/>
    <property type="evidence" value="ECO:0007669"/>
    <property type="project" value="InterPro"/>
</dbReference>
<dbReference type="CDD" id="cd04084">
    <property type="entry name" value="CBM6_xylanase-like"/>
    <property type="match status" value="1"/>
</dbReference>
<dbReference type="Pfam" id="PF07583">
    <property type="entry name" value="PSCyt2"/>
    <property type="match status" value="1"/>
</dbReference>
<dbReference type="InterPro" id="IPR008979">
    <property type="entry name" value="Galactose-bd-like_sf"/>
</dbReference>
<proteinExistence type="predicted"/>
<sequence length="916" mass="104395">MRFLLKNIKLRLLSGVYLSTLVMAALSCTQEEKIDFNAEIRPILNSKCITCHGGVKKNGGFSLLFREEALDKGESGEYAIVPGKPGESEMIKRLTHHDPEYRMPLDAPPLSKEEIDKLKTWIKQGAEWEDHWAYIKPQERPIPEVETTNWPKNGIDNFILKKLEHEGLQPSPEAEKTTLLRRVSLDLTGLPPTSAQVDSFLKDDSPNAYEKAVDRLLASPHYGERWAAMWLDLARYADSKGYEKDDFRNIWRYRDYVIESFNKDLPFDQFTVEQLAGDLLPEPTEKQLIATGFHRNTTNNDEGGTDDEEFRNSAVIDRVNTTWEVWQATTMGCVQCHSHPYDPFRQEEYYKFFSFFNNTRDEDTPNEAPTLTTFKTEDEPKIQQVKEWIQTHAPDKEKEAQAKKFVNLIKIGEPKIHSHDFDSLVKSALSDGKYLAADNGGFARLRNVNLHGKTQLLMSYGTQTNDVTVDIRKDGLEGESIGTLKLEGTGSRWKFTVKSYTIGSLQGVHDLYFVFKDSKATGVICTIEWLVVDDPLPGAGEKGYAEIQKQFIDLFNLPDIEKTPILIENNQDFRRKTFVFTRGNWLVHGKEVQSDVPASMPSLPKDSPKNRLAMAKWMVSPQNPLTARVAVNRFWEQLFGVGIVETLEDFGSQGMKPSHPELLDWLALQLMQEHKWSVKKLLKQMVMSATYRQSSKVTPELQEKDLYNRLLARGPRVRLSAEQVRDQALTVSGLLSQKIGGQSVMPPQPEGVWQIVYSGRQWKTSEGEDAFRRGIYTFWRRSTPYPSMVSFDSPVREICVSRRIRTNTPLQALVTLNDTVYILAARGLAERMIKESDEKLENQLKTGYKLATLREPSAAKLNILKDLYAKSEAYYQAKPDEVFQMTGKTEQADKHLASLTVVANAILNLDEVITKE</sequence>
<evidence type="ECO:0000313" key="6">
    <source>
        <dbReference type="EMBL" id="QHT65998.1"/>
    </source>
</evidence>
<dbReference type="RefSeq" id="WP_162442071.1">
    <property type="nucleotide sequence ID" value="NZ_CP048222.1"/>
</dbReference>
<evidence type="ECO:0000259" key="5">
    <source>
        <dbReference type="Pfam" id="PF07635"/>
    </source>
</evidence>
<dbReference type="InterPro" id="IPR022655">
    <property type="entry name" value="DUF1553"/>
</dbReference>
<reference evidence="6 7" key="1">
    <citation type="submission" date="2020-01" db="EMBL/GenBank/DDBJ databases">
        <authorList>
            <person name="Kim M.K."/>
        </authorList>
    </citation>
    <scope>NUCLEOTIDE SEQUENCE [LARGE SCALE GENOMIC DNA]</scope>
    <source>
        <strain evidence="6 7">172606-1</strain>
    </source>
</reference>
<dbReference type="PANTHER" id="PTHR35889:SF3">
    <property type="entry name" value="F-BOX DOMAIN-CONTAINING PROTEIN"/>
    <property type="match status" value="1"/>
</dbReference>
<dbReference type="InterPro" id="IPR005084">
    <property type="entry name" value="CBM6"/>
</dbReference>
<dbReference type="PANTHER" id="PTHR35889">
    <property type="entry name" value="CYCLOINULO-OLIGOSACCHARIDE FRUCTANOTRANSFERASE-RELATED"/>
    <property type="match status" value="1"/>
</dbReference>
<dbReference type="EMBL" id="CP048222">
    <property type="protein sequence ID" value="QHT65998.1"/>
    <property type="molecule type" value="Genomic_DNA"/>
</dbReference>
<feature type="domain" description="DUF1553" evidence="4">
    <location>
        <begin position="610"/>
        <end position="867"/>
    </location>
</feature>
<organism evidence="6 7">
    <name type="scientific">Rhodocytophaga rosea</name>
    <dbReference type="NCBI Taxonomy" id="2704465"/>
    <lineage>
        <taxon>Bacteria</taxon>
        <taxon>Pseudomonadati</taxon>
        <taxon>Bacteroidota</taxon>
        <taxon>Cytophagia</taxon>
        <taxon>Cytophagales</taxon>
        <taxon>Rhodocytophagaceae</taxon>
        <taxon>Rhodocytophaga</taxon>
    </lineage>
</organism>
<name>A0A6C0GDJ3_9BACT</name>
<dbReference type="SUPFAM" id="SSF49785">
    <property type="entry name" value="Galactose-binding domain-like"/>
    <property type="match status" value="1"/>
</dbReference>
<feature type="domain" description="DUF1549" evidence="3">
    <location>
        <begin position="155"/>
        <end position="360"/>
    </location>
</feature>
<feature type="signal peptide" evidence="1">
    <location>
        <begin position="1"/>
        <end position="24"/>
    </location>
</feature>
<gene>
    <name evidence="6" type="ORF">GXP67_04590</name>
</gene>
<dbReference type="InterPro" id="IPR011444">
    <property type="entry name" value="DUF1549"/>
</dbReference>
<evidence type="ECO:0000259" key="3">
    <source>
        <dbReference type="Pfam" id="PF07583"/>
    </source>
</evidence>
<dbReference type="Proteomes" id="UP000480178">
    <property type="component" value="Chromosome"/>
</dbReference>